<accession>A0A5N1IZ77</accession>
<name>A0A5N1IZ77_9BACT</name>
<keyword evidence="2" id="KW-0812">Transmembrane</keyword>
<evidence type="ECO:0000313" key="5">
    <source>
        <dbReference type="Proteomes" id="UP000326570"/>
    </source>
</evidence>
<evidence type="ECO:0000256" key="1">
    <source>
        <dbReference type="ARBA" id="ARBA00038494"/>
    </source>
</evidence>
<dbReference type="RefSeq" id="WP_150903965.1">
    <property type="nucleotide sequence ID" value="NZ_VTWT01000005.1"/>
</dbReference>
<dbReference type="PANTHER" id="PTHR43630:SF2">
    <property type="entry name" value="GLYCOSYLTRANSFERASE"/>
    <property type="match status" value="1"/>
</dbReference>
<keyword evidence="2" id="KW-0472">Membrane</keyword>
<organism evidence="4 5">
    <name type="scientific">Adhaeribacter soli</name>
    <dbReference type="NCBI Taxonomy" id="2607655"/>
    <lineage>
        <taxon>Bacteria</taxon>
        <taxon>Pseudomonadati</taxon>
        <taxon>Bacteroidota</taxon>
        <taxon>Cytophagia</taxon>
        <taxon>Cytophagales</taxon>
        <taxon>Hymenobacteraceae</taxon>
        <taxon>Adhaeribacter</taxon>
    </lineage>
</organism>
<keyword evidence="4" id="KW-0808">Transferase</keyword>
<dbReference type="GO" id="GO:0016740">
    <property type="term" value="F:transferase activity"/>
    <property type="evidence" value="ECO:0007669"/>
    <property type="project" value="UniProtKB-KW"/>
</dbReference>
<dbReference type="SUPFAM" id="SSF53448">
    <property type="entry name" value="Nucleotide-diphospho-sugar transferases"/>
    <property type="match status" value="1"/>
</dbReference>
<sequence>MHKLSAIIITKNEELNIAGVLDSVAWADEILVVDSFSTDKTLEIASRYPVRILQRPFDNHARQKNWAFTQASHRWVLVVDADERVTEKLATEIKAILAGSPDKAAYWIYRKNYFMGSEVKYSNWQNDKVIRLLDRTRGAYADRSVHEEIETSGPVGSLKNKLIHNTYRDFEHYFEKYIRYSWWSARDRAKKTKQVTLFHLALKPLFRFFRQYILKLGFLDGKVGFIIASMSAYSVFLRYLIVWRMQAGETMKDNQ</sequence>
<dbReference type="PANTHER" id="PTHR43630">
    <property type="entry name" value="POLY-BETA-1,6-N-ACETYL-D-GLUCOSAMINE SYNTHASE"/>
    <property type="match status" value="1"/>
</dbReference>
<reference evidence="4 5" key="1">
    <citation type="submission" date="2019-09" db="EMBL/GenBank/DDBJ databases">
        <title>Genome sequence of Adhaeribacter sp. M2.</title>
        <authorList>
            <person name="Srinivasan S."/>
        </authorList>
    </citation>
    <scope>NUCLEOTIDE SEQUENCE [LARGE SCALE GENOMIC DNA]</scope>
    <source>
        <strain evidence="4 5">M2</strain>
    </source>
</reference>
<dbReference type="InterPro" id="IPR029044">
    <property type="entry name" value="Nucleotide-diphossugar_trans"/>
</dbReference>
<feature type="domain" description="Glycosyltransferase 2-like" evidence="3">
    <location>
        <begin position="5"/>
        <end position="124"/>
    </location>
</feature>
<dbReference type="CDD" id="cd02511">
    <property type="entry name" value="Beta4Glucosyltransferase"/>
    <property type="match status" value="1"/>
</dbReference>
<dbReference type="InterPro" id="IPR001173">
    <property type="entry name" value="Glyco_trans_2-like"/>
</dbReference>
<comment type="caution">
    <text evidence="4">The sequence shown here is derived from an EMBL/GenBank/DDBJ whole genome shotgun (WGS) entry which is preliminary data.</text>
</comment>
<dbReference type="AlphaFoldDB" id="A0A5N1IZ77"/>
<comment type="similarity">
    <text evidence="1">Belongs to the glycosyltransferase 2 family. WaaE/KdtX subfamily.</text>
</comment>
<keyword evidence="2" id="KW-1133">Transmembrane helix</keyword>
<evidence type="ECO:0000256" key="2">
    <source>
        <dbReference type="SAM" id="Phobius"/>
    </source>
</evidence>
<dbReference type="Proteomes" id="UP000326570">
    <property type="component" value="Unassembled WGS sequence"/>
</dbReference>
<protein>
    <submittedName>
        <fullName evidence="4">Glycosyltransferase family 2 protein</fullName>
    </submittedName>
</protein>
<proteinExistence type="inferred from homology"/>
<dbReference type="Pfam" id="PF00535">
    <property type="entry name" value="Glycos_transf_2"/>
    <property type="match status" value="1"/>
</dbReference>
<feature type="transmembrane region" description="Helical" evidence="2">
    <location>
        <begin position="223"/>
        <end position="242"/>
    </location>
</feature>
<evidence type="ECO:0000259" key="3">
    <source>
        <dbReference type="Pfam" id="PF00535"/>
    </source>
</evidence>
<evidence type="ECO:0000313" key="4">
    <source>
        <dbReference type="EMBL" id="KAA9333799.1"/>
    </source>
</evidence>
<gene>
    <name evidence="4" type="ORF">F0P94_11195</name>
</gene>
<dbReference type="Gene3D" id="3.90.550.10">
    <property type="entry name" value="Spore Coat Polysaccharide Biosynthesis Protein SpsA, Chain A"/>
    <property type="match status" value="1"/>
</dbReference>
<keyword evidence="5" id="KW-1185">Reference proteome</keyword>
<dbReference type="EMBL" id="VTWT01000005">
    <property type="protein sequence ID" value="KAA9333799.1"/>
    <property type="molecule type" value="Genomic_DNA"/>
</dbReference>